<organism evidence="2 3">
    <name type="scientific">Rattus norvegicus</name>
    <name type="common">Rat</name>
    <dbReference type="NCBI Taxonomy" id="10116"/>
    <lineage>
        <taxon>Eukaryota</taxon>
        <taxon>Metazoa</taxon>
        <taxon>Chordata</taxon>
        <taxon>Craniata</taxon>
        <taxon>Vertebrata</taxon>
        <taxon>Euteleostomi</taxon>
        <taxon>Mammalia</taxon>
        <taxon>Eutheria</taxon>
        <taxon>Euarchontoglires</taxon>
        <taxon>Glires</taxon>
        <taxon>Rodentia</taxon>
        <taxon>Myomorpha</taxon>
        <taxon>Muroidea</taxon>
        <taxon>Muridae</taxon>
        <taxon>Murinae</taxon>
        <taxon>Rattus</taxon>
    </lineage>
</organism>
<dbReference type="EMBL" id="CH474001">
    <property type="protein sequence ID" value="EDL93184.1"/>
    <property type="molecule type" value="Genomic_DNA"/>
</dbReference>
<reference evidence="2 3" key="1">
    <citation type="submission" date="2005-09" db="EMBL/GenBank/DDBJ databases">
        <authorList>
            <person name="Mural R.J."/>
            <person name="Li P.W."/>
            <person name="Adams M.D."/>
            <person name="Amanatides P.G."/>
            <person name="Baden-Tillson H."/>
            <person name="Barnstead M."/>
            <person name="Chin S.H."/>
            <person name="Dew I."/>
            <person name="Evans C.A."/>
            <person name="Ferriera S."/>
            <person name="Flanigan M."/>
            <person name="Fosler C."/>
            <person name="Glodek A."/>
            <person name="Gu Z."/>
            <person name="Holt R.A."/>
            <person name="Jennings D."/>
            <person name="Kraft C.L."/>
            <person name="Lu F."/>
            <person name="Nguyen T."/>
            <person name="Nusskern D.R."/>
            <person name="Pfannkoch C.M."/>
            <person name="Sitter C."/>
            <person name="Sutton G.G."/>
            <person name="Venter J.C."/>
            <person name="Wang Z."/>
            <person name="Woodage T."/>
            <person name="Zheng X.H."/>
            <person name="Zhong F."/>
        </authorList>
    </citation>
    <scope>NUCLEOTIDE SEQUENCE [LARGE SCALE GENOMIC DNA]</scope>
    <source>
        <strain>BN</strain>
        <strain evidence="3">Sprague-Dawley</strain>
    </source>
</reference>
<feature type="region of interest" description="Disordered" evidence="1">
    <location>
        <begin position="15"/>
        <end position="81"/>
    </location>
</feature>
<proteinExistence type="predicted"/>
<gene>
    <name evidence="2" type="ORF">rCG_45852</name>
</gene>
<evidence type="ECO:0000313" key="2">
    <source>
        <dbReference type="EMBL" id="EDL93184.1"/>
    </source>
</evidence>
<dbReference type="AlphaFoldDB" id="A6JUB3"/>
<evidence type="ECO:0000256" key="1">
    <source>
        <dbReference type="SAM" id="MobiDB-lite"/>
    </source>
</evidence>
<name>A6JUB3_RAT</name>
<dbReference type="Proteomes" id="UP000234681">
    <property type="component" value="Chromosome 3"/>
</dbReference>
<protein>
    <submittedName>
        <fullName evidence="2">RCG45852</fullName>
    </submittedName>
</protein>
<sequence length="81" mass="8840">MLAASDVCCRIRSGLFPPEQRRRRRTAGTAGIGKKNKTGRDPGSSYPRDMQLLSPNLVSDSFPLGPCNLTRQRPDPSRAGV</sequence>
<evidence type="ECO:0000313" key="3">
    <source>
        <dbReference type="Proteomes" id="UP000234681"/>
    </source>
</evidence>
<feature type="compositionally biased region" description="Basic and acidic residues" evidence="1">
    <location>
        <begin position="72"/>
        <end position="81"/>
    </location>
</feature>
<accession>A6JUB3</accession>